<dbReference type="GO" id="GO:0050485">
    <property type="term" value="F:oxidoreductase activity, acting on X-H and Y-H to form an X-Y bond, with a disulfide as acceptor"/>
    <property type="evidence" value="ECO:0007669"/>
    <property type="project" value="InterPro"/>
</dbReference>
<evidence type="ECO:0000256" key="1">
    <source>
        <dbReference type="ARBA" id="ARBA00023002"/>
    </source>
</evidence>
<protein>
    <submittedName>
        <fullName evidence="2">Selenoprotein B glycine/betaine/sarcosine/D-proline reductase</fullName>
    </submittedName>
</protein>
<evidence type="ECO:0000313" key="2">
    <source>
        <dbReference type="EMBL" id="MBI4595642.1"/>
    </source>
</evidence>
<reference evidence="2" key="1">
    <citation type="submission" date="2020-07" db="EMBL/GenBank/DDBJ databases">
        <title>Huge and variable diversity of episymbiotic CPR bacteria and DPANN archaea in groundwater ecosystems.</title>
        <authorList>
            <person name="He C.Y."/>
            <person name="Keren R."/>
            <person name="Whittaker M."/>
            <person name="Farag I.F."/>
            <person name="Doudna J."/>
            <person name="Cate J.H.D."/>
            <person name="Banfield J.F."/>
        </authorList>
    </citation>
    <scope>NUCLEOTIDE SEQUENCE</scope>
    <source>
        <strain evidence="2">NC_groundwater_1482_Ag_S-0.65um_47_24</strain>
    </source>
</reference>
<evidence type="ECO:0000313" key="3">
    <source>
        <dbReference type="Proteomes" id="UP000772181"/>
    </source>
</evidence>
<dbReference type="EMBL" id="JACQWF010000210">
    <property type="protein sequence ID" value="MBI4595642.1"/>
    <property type="molecule type" value="Genomic_DNA"/>
</dbReference>
<comment type="caution">
    <text evidence="2">The sequence shown here is derived from an EMBL/GenBank/DDBJ whole genome shotgun (WGS) entry which is preliminary data.</text>
</comment>
<dbReference type="Proteomes" id="UP000772181">
    <property type="component" value="Unassembled WGS sequence"/>
</dbReference>
<proteinExistence type="predicted"/>
<sequence>MVRLTEIPEPMRSHIAALDCPAFDTKPLVAGPPLQQRRVALISTAGLHHRSDRPFMFMANDYRIIPGNITAHDLVMSHISTNFDRTGFQQDWNVVFPLDRLHALTKEGIIGSVAEFHYSFMGATDPKQMEQTARHLADLLKRDQVNAVLLVPV</sequence>
<dbReference type="AlphaFoldDB" id="A0A933GKP7"/>
<name>A0A933GKP7_UNCTE</name>
<dbReference type="Pfam" id="PF07355">
    <property type="entry name" value="GRDB"/>
    <property type="match status" value="1"/>
</dbReference>
<accession>A0A933GKP7</accession>
<gene>
    <name evidence="2" type="ORF">HY730_04595</name>
</gene>
<dbReference type="InterPro" id="IPR010187">
    <property type="entry name" value="Various_sel_PB"/>
</dbReference>
<organism evidence="2 3">
    <name type="scientific">Tectimicrobiota bacterium</name>
    <dbReference type="NCBI Taxonomy" id="2528274"/>
    <lineage>
        <taxon>Bacteria</taxon>
        <taxon>Pseudomonadati</taxon>
        <taxon>Nitrospinota/Tectimicrobiota group</taxon>
        <taxon>Candidatus Tectimicrobiota</taxon>
    </lineage>
</organism>
<keyword evidence="1" id="KW-0560">Oxidoreductase</keyword>